<evidence type="ECO:0000256" key="6">
    <source>
        <dbReference type="ARBA" id="ARBA00022989"/>
    </source>
</evidence>
<dbReference type="PANTHER" id="PTHR44758:SF1">
    <property type="entry name" value="NAD(P) TRANSHYDROGENASE SUBUNIT BETA"/>
    <property type="match status" value="1"/>
</dbReference>
<evidence type="ECO:0000256" key="8">
    <source>
        <dbReference type="ARBA" id="ARBA00023136"/>
    </source>
</evidence>
<comment type="caution">
    <text evidence="12">The sequence shown here is derived from an EMBL/GenBank/DDBJ whole genome shotgun (WGS) entry which is preliminary data.</text>
</comment>
<gene>
    <name evidence="12" type="ORF">NB700_003869</name>
</gene>
<evidence type="ECO:0000313" key="12">
    <source>
        <dbReference type="EMBL" id="MCW0401313.1"/>
    </source>
</evidence>
<evidence type="ECO:0000256" key="2">
    <source>
        <dbReference type="ARBA" id="ARBA00012943"/>
    </source>
</evidence>
<comment type="catalytic activity">
    <reaction evidence="9">
        <text>NAD(+) + NADPH + H(+)(in) = NADH + NADP(+) + H(+)(out)</text>
        <dbReference type="Rhea" id="RHEA:47992"/>
        <dbReference type="ChEBI" id="CHEBI:15378"/>
        <dbReference type="ChEBI" id="CHEBI:57540"/>
        <dbReference type="ChEBI" id="CHEBI:57783"/>
        <dbReference type="ChEBI" id="CHEBI:57945"/>
        <dbReference type="ChEBI" id="CHEBI:58349"/>
        <dbReference type="EC" id="7.1.1.1"/>
    </reaction>
</comment>
<dbReference type="InterPro" id="IPR029035">
    <property type="entry name" value="DHS-like_NAD/FAD-binding_dom"/>
</dbReference>
<dbReference type="Proteomes" id="UP001320843">
    <property type="component" value="Unassembled WGS sequence"/>
</dbReference>
<feature type="transmembrane region" description="Helical" evidence="10">
    <location>
        <begin position="104"/>
        <end position="122"/>
    </location>
</feature>
<evidence type="ECO:0000256" key="7">
    <source>
        <dbReference type="ARBA" id="ARBA00023027"/>
    </source>
</evidence>
<feature type="transmembrane region" description="Helical" evidence="10">
    <location>
        <begin position="299"/>
        <end position="318"/>
    </location>
</feature>
<dbReference type="SUPFAM" id="SSF52467">
    <property type="entry name" value="DHS-like NAD/FAD-binding domain"/>
    <property type="match status" value="1"/>
</dbReference>
<reference evidence="12 13" key="1">
    <citation type="submission" date="2022-06" db="EMBL/GenBank/DDBJ databases">
        <title>Dynamics of rice microbiomes reveals core vertical transmitted seed endophytes.</title>
        <authorList>
            <person name="Liao K."/>
            <person name="Zhang X."/>
        </authorList>
    </citation>
    <scope>NUCLEOTIDE SEQUENCE [LARGE SCALE GENOMIC DNA]</scope>
    <source>
        <strain evidence="12 13">YT10-10-1</strain>
    </source>
</reference>
<evidence type="ECO:0000256" key="5">
    <source>
        <dbReference type="ARBA" id="ARBA00022967"/>
    </source>
</evidence>
<sequence length="525" mass="54696">MNARHRRTAAALAVAVLLALLGLAPGVLSYFLPLGQMSFFGARVLMELLPILIKSSYLVAATLFLLGLQRMASPRTARSGIRWAGFGMLLATAATFLLPGLHNLPLIVLAIVLGTAAAWISAKKVAITDMPQMVALYNGMGGGSAAAIGAVELLRFSFLMRRDTTHWSEAAIAALAARQPDATTLALAVIGSAIGAVSLSGSIIAWAKLDGRLDKRVTFPAQQAFNLLVCVAMLGVGAWAAISLSPLAIVLFFVLALALGVLMTLPIGGADMPVVISLYNAFTGLAVAFEGYVLGNEALIIAGMMVGAAGILLTRLMAKAMNRPIRGVLFSNFGGGGQAQAIAGSQKPIEAGDVAAMMAYAERVVIVPGYGMAVAQAQHKIWELAQRLIERGVKVKFAIHPVAGRMPGHMNVLLAEAGVPYDLIADMDDINPEFASTDVSLVIGANDVVNPVAKTDPASPIYGMPILDVVNSRNVIVIKRGKGTGFAGIENALFYADNTRMLYGDGAEAAGALVSELKALDGGGH</sequence>
<feature type="transmembrane region" description="Helical" evidence="10">
    <location>
        <begin position="134"/>
        <end position="158"/>
    </location>
</feature>
<feature type="domain" description="NADP transhydrogenase beta-like" evidence="11">
    <location>
        <begin position="55"/>
        <end position="515"/>
    </location>
</feature>
<dbReference type="Pfam" id="PF02233">
    <property type="entry name" value="PNTB"/>
    <property type="match status" value="1"/>
</dbReference>
<evidence type="ECO:0000256" key="9">
    <source>
        <dbReference type="ARBA" id="ARBA00048202"/>
    </source>
</evidence>
<dbReference type="EC" id="7.1.1.1" evidence="2"/>
<accession>A0ABT3E0N5</accession>
<dbReference type="EMBL" id="JANFWR010000041">
    <property type="protein sequence ID" value="MCW0401313.1"/>
    <property type="molecule type" value="Genomic_DNA"/>
</dbReference>
<feature type="transmembrane region" description="Helical" evidence="10">
    <location>
        <begin position="48"/>
        <end position="68"/>
    </location>
</feature>
<evidence type="ECO:0000256" key="4">
    <source>
        <dbReference type="ARBA" id="ARBA00022857"/>
    </source>
</evidence>
<keyword evidence="13" id="KW-1185">Reference proteome</keyword>
<dbReference type="PANTHER" id="PTHR44758">
    <property type="entry name" value="NAD(P) TRANSHYDROGENASE SUBUNIT BETA"/>
    <property type="match status" value="1"/>
</dbReference>
<evidence type="ECO:0000313" key="13">
    <source>
        <dbReference type="Proteomes" id="UP001320843"/>
    </source>
</evidence>
<keyword evidence="5" id="KW-1278">Translocase</keyword>
<evidence type="ECO:0000259" key="11">
    <source>
        <dbReference type="Pfam" id="PF02233"/>
    </source>
</evidence>
<keyword evidence="4" id="KW-0521">NADP</keyword>
<keyword evidence="3 10" id="KW-0812">Transmembrane</keyword>
<dbReference type="Gene3D" id="3.40.50.1220">
    <property type="entry name" value="TPP-binding domain"/>
    <property type="match status" value="1"/>
</dbReference>
<feature type="transmembrane region" description="Helical" evidence="10">
    <location>
        <begin position="274"/>
        <end position="293"/>
    </location>
</feature>
<feature type="transmembrane region" description="Helical" evidence="10">
    <location>
        <begin position="80"/>
        <end position="98"/>
    </location>
</feature>
<feature type="transmembrane region" description="Helical" evidence="10">
    <location>
        <begin position="248"/>
        <end position="267"/>
    </location>
</feature>
<keyword evidence="7" id="KW-0520">NAD</keyword>
<evidence type="ECO:0000256" key="3">
    <source>
        <dbReference type="ARBA" id="ARBA00022692"/>
    </source>
</evidence>
<feature type="transmembrane region" description="Helical" evidence="10">
    <location>
        <begin position="185"/>
        <end position="207"/>
    </location>
</feature>
<dbReference type="InterPro" id="IPR034300">
    <property type="entry name" value="PNTB-like"/>
</dbReference>
<evidence type="ECO:0000256" key="10">
    <source>
        <dbReference type="SAM" id="Phobius"/>
    </source>
</evidence>
<evidence type="ECO:0000256" key="1">
    <source>
        <dbReference type="ARBA" id="ARBA00004141"/>
    </source>
</evidence>
<keyword evidence="6 10" id="KW-1133">Transmembrane helix</keyword>
<feature type="transmembrane region" description="Helical" evidence="10">
    <location>
        <begin position="219"/>
        <end position="242"/>
    </location>
</feature>
<comment type="subcellular location">
    <subcellularLocation>
        <location evidence="1">Membrane</location>
        <topology evidence="1">Multi-pass membrane protein</topology>
    </subcellularLocation>
</comment>
<organism evidence="12 13">
    <name type="scientific">Xanthomonas sacchari</name>
    <dbReference type="NCBI Taxonomy" id="56458"/>
    <lineage>
        <taxon>Bacteria</taxon>
        <taxon>Pseudomonadati</taxon>
        <taxon>Pseudomonadota</taxon>
        <taxon>Gammaproteobacteria</taxon>
        <taxon>Lysobacterales</taxon>
        <taxon>Lysobacteraceae</taxon>
        <taxon>Xanthomonas</taxon>
    </lineage>
</organism>
<protein>
    <recommendedName>
        <fullName evidence="2">proton-translocating NAD(P)(+) transhydrogenase</fullName>
        <ecNumber evidence="2">7.1.1.1</ecNumber>
    </recommendedName>
</protein>
<keyword evidence="8 10" id="KW-0472">Membrane</keyword>
<name>A0ABT3E0N5_9XANT</name>
<proteinExistence type="predicted"/>